<protein>
    <recommendedName>
        <fullName evidence="5">SLC12A transporter C-terminal domain-containing protein</fullName>
    </recommendedName>
</protein>
<proteinExistence type="predicted"/>
<dbReference type="EMBL" id="JBDODL010000009">
    <property type="protein sequence ID" value="MES1918048.1"/>
    <property type="molecule type" value="Genomic_DNA"/>
</dbReference>
<evidence type="ECO:0000256" key="2">
    <source>
        <dbReference type="ARBA" id="ARBA00022692"/>
    </source>
</evidence>
<feature type="domain" description="SLC12A transporter C-terminal" evidence="5">
    <location>
        <begin position="49"/>
        <end position="124"/>
    </location>
</feature>
<accession>A0ABV2AE97</accession>
<evidence type="ECO:0000313" key="6">
    <source>
        <dbReference type="EMBL" id="MES1918048.1"/>
    </source>
</evidence>
<organism evidence="6 7">
    <name type="scientific">Bonamia ostreae</name>
    <dbReference type="NCBI Taxonomy" id="126728"/>
    <lineage>
        <taxon>Eukaryota</taxon>
        <taxon>Sar</taxon>
        <taxon>Rhizaria</taxon>
        <taxon>Endomyxa</taxon>
        <taxon>Ascetosporea</taxon>
        <taxon>Haplosporida</taxon>
        <taxon>Bonamia</taxon>
    </lineage>
</organism>
<keyword evidence="4" id="KW-0472">Membrane</keyword>
<keyword evidence="2" id="KW-0812">Transmembrane</keyword>
<sequence>MFIKHPHNWREPETLRHSYFSLLCAASARENGIMIALNFDQLDLINTDPFGTIDVWWLYDDGGLSILLPHILTKSSFWRRNTEGGKTLVPLRLFIISKEGELERKSIYDLLAFYIKNCSLHFLKENFGWTILM</sequence>
<gene>
    <name evidence="6" type="ORF">MHBO_000074</name>
</gene>
<keyword evidence="7" id="KW-1185">Reference proteome</keyword>
<evidence type="ECO:0000256" key="3">
    <source>
        <dbReference type="ARBA" id="ARBA00022989"/>
    </source>
</evidence>
<dbReference type="Pfam" id="PF03522">
    <property type="entry name" value="SLC12"/>
    <property type="match status" value="1"/>
</dbReference>
<reference evidence="6 7" key="1">
    <citation type="journal article" date="2024" name="BMC Biol.">
        <title>Comparative genomics of Ascetosporea gives new insight into the evolutionary basis for animal parasitism in Rhizaria.</title>
        <authorList>
            <person name="Hiltunen Thoren M."/>
            <person name="Onut-Brannstrom I."/>
            <person name="Alfjorden A."/>
            <person name="Peckova H."/>
            <person name="Swords F."/>
            <person name="Hooper C."/>
            <person name="Holzer A.S."/>
            <person name="Bass D."/>
            <person name="Burki F."/>
        </authorList>
    </citation>
    <scope>NUCLEOTIDE SEQUENCE [LARGE SCALE GENOMIC DNA]</scope>
    <source>
        <strain evidence="6">20-A016</strain>
    </source>
</reference>
<comment type="subcellular location">
    <subcellularLocation>
        <location evidence="1">Membrane</location>
        <topology evidence="1">Multi-pass membrane protein</topology>
    </subcellularLocation>
</comment>
<evidence type="ECO:0000256" key="4">
    <source>
        <dbReference type="ARBA" id="ARBA00023136"/>
    </source>
</evidence>
<evidence type="ECO:0000256" key="1">
    <source>
        <dbReference type="ARBA" id="ARBA00004141"/>
    </source>
</evidence>
<evidence type="ECO:0000259" key="5">
    <source>
        <dbReference type="Pfam" id="PF03522"/>
    </source>
</evidence>
<comment type="caution">
    <text evidence="6">The sequence shown here is derived from an EMBL/GenBank/DDBJ whole genome shotgun (WGS) entry which is preliminary data.</text>
</comment>
<dbReference type="PANTHER" id="PTHR11827">
    <property type="entry name" value="SOLUTE CARRIER FAMILY 12, CATION COTRANSPORTERS"/>
    <property type="match status" value="1"/>
</dbReference>
<dbReference type="Proteomes" id="UP001439008">
    <property type="component" value="Unassembled WGS sequence"/>
</dbReference>
<name>A0ABV2AE97_9EUKA</name>
<dbReference type="InterPro" id="IPR018491">
    <property type="entry name" value="SLC12_C"/>
</dbReference>
<evidence type="ECO:0000313" key="7">
    <source>
        <dbReference type="Proteomes" id="UP001439008"/>
    </source>
</evidence>
<keyword evidence="3" id="KW-1133">Transmembrane helix</keyword>
<dbReference type="PANTHER" id="PTHR11827:SF72">
    <property type="entry name" value="GH08340P"/>
    <property type="match status" value="1"/>
</dbReference>
<dbReference type="InterPro" id="IPR004842">
    <property type="entry name" value="SLC12A_fam"/>
</dbReference>